<proteinExistence type="predicted"/>
<keyword evidence="4" id="KW-1185">Reference proteome</keyword>
<dbReference type="EMBL" id="JAQNDN010000024">
    <property type="protein sequence ID" value="MDC0674243.1"/>
    <property type="molecule type" value="Genomic_DNA"/>
</dbReference>
<feature type="compositionally biased region" description="Basic and acidic residues" evidence="1">
    <location>
        <begin position="181"/>
        <end position="196"/>
    </location>
</feature>
<dbReference type="RefSeq" id="WP_272008309.1">
    <property type="nucleotide sequence ID" value="NZ_JAQNDN010000024.1"/>
</dbReference>
<name>A0ABT5BLF0_9BACT</name>
<evidence type="ECO:0000313" key="4">
    <source>
        <dbReference type="Proteomes" id="UP001217838"/>
    </source>
</evidence>
<accession>A0ABT5BLF0</accession>
<protein>
    <submittedName>
        <fullName evidence="3">Uncharacterized protein</fullName>
    </submittedName>
</protein>
<feature type="compositionally biased region" description="Pro residues" evidence="1">
    <location>
        <begin position="169"/>
        <end position="179"/>
    </location>
</feature>
<dbReference type="Proteomes" id="UP001217838">
    <property type="component" value="Unassembled WGS sequence"/>
</dbReference>
<evidence type="ECO:0000256" key="2">
    <source>
        <dbReference type="SAM" id="Phobius"/>
    </source>
</evidence>
<evidence type="ECO:0000256" key="1">
    <source>
        <dbReference type="SAM" id="MobiDB-lite"/>
    </source>
</evidence>
<keyword evidence="2" id="KW-0472">Membrane</keyword>
<reference evidence="3 4" key="1">
    <citation type="submission" date="2022-11" db="EMBL/GenBank/DDBJ databases">
        <title>Minimal conservation of predation-associated metabolite biosynthetic gene clusters underscores biosynthetic potential of Myxococcota including descriptions for ten novel species: Archangium lansinium sp. nov., Myxococcus landrumus sp. nov., Nannocystis bai.</title>
        <authorList>
            <person name="Ahearne A."/>
            <person name="Stevens C."/>
            <person name="Dowd S."/>
        </authorList>
    </citation>
    <scope>NUCLEOTIDE SEQUENCE [LARGE SCALE GENOMIC DNA]</scope>
    <source>
        <strain evidence="3 4">NCELM</strain>
    </source>
</reference>
<keyword evidence="2" id="KW-0812">Transmembrane</keyword>
<evidence type="ECO:0000313" key="3">
    <source>
        <dbReference type="EMBL" id="MDC0674243.1"/>
    </source>
</evidence>
<gene>
    <name evidence="3" type="ORF">POL58_41230</name>
</gene>
<feature type="region of interest" description="Disordered" evidence="1">
    <location>
        <begin position="168"/>
        <end position="196"/>
    </location>
</feature>
<keyword evidence="2" id="KW-1133">Transmembrane helix</keyword>
<sequence length="196" mass="21652">MSRAWLIHLGAWLLGCMVAVALAPLLRGFLSPWRAIGPDKIAMFSSDVCKTSRSALEHIRGDPRLAAFIVPVPADGPDAETPIVCAAALEILAAESWRVRWLPAALACRWLKEDAFAVVPEQGVPTPSWYVAGRFVDGARSADEAAVFAARGWRIEWTYRGLRLSRLDAPPPPEEPAPPIRRLEDLGKSSYRDDRW</sequence>
<organism evidence="3 4">
    <name type="scientific">Nannocystis radixulma</name>
    <dbReference type="NCBI Taxonomy" id="2995305"/>
    <lineage>
        <taxon>Bacteria</taxon>
        <taxon>Pseudomonadati</taxon>
        <taxon>Myxococcota</taxon>
        <taxon>Polyangia</taxon>
        <taxon>Nannocystales</taxon>
        <taxon>Nannocystaceae</taxon>
        <taxon>Nannocystis</taxon>
    </lineage>
</organism>
<feature type="transmembrane region" description="Helical" evidence="2">
    <location>
        <begin position="6"/>
        <end position="26"/>
    </location>
</feature>
<dbReference type="PROSITE" id="PS51257">
    <property type="entry name" value="PROKAR_LIPOPROTEIN"/>
    <property type="match status" value="1"/>
</dbReference>
<comment type="caution">
    <text evidence="3">The sequence shown here is derived from an EMBL/GenBank/DDBJ whole genome shotgun (WGS) entry which is preliminary data.</text>
</comment>